<dbReference type="InterPro" id="IPR022996">
    <property type="entry name" value="UPF0310"/>
</dbReference>
<dbReference type="AlphaFoldDB" id="F8L5H5"/>
<sequence length="136" mass="15488">MRYWLGVVSKEHVQKGMEGGFAQVCHGKKGPLMKMVTGDGFVYYSPRVSLFGKDLCKCFTAIGTIKTGKVYQVEMTPDFHPYRIDIDYFPSQDVPIADLMDQLELTQHKSWGMQLRRGLIEICPEDFSTISKAMQL</sequence>
<dbReference type="Gene3D" id="3.10.590.10">
    <property type="entry name" value="ph1033 like domains"/>
    <property type="match status" value="1"/>
</dbReference>
<feature type="domain" description="EVE" evidence="2">
    <location>
        <begin position="2"/>
        <end position="132"/>
    </location>
</feature>
<dbReference type="NCBIfam" id="NF002616">
    <property type="entry name" value="PRK02268.1-2"/>
    <property type="match status" value="1"/>
</dbReference>
<dbReference type="Pfam" id="PF01878">
    <property type="entry name" value="EVE"/>
    <property type="match status" value="1"/>
</dbReference>
<dbReference type="STRING" id="331113.SNE_A15580"/>
<reference key="1">
    <citation type="journal article" date="2011" name="Mol. Biol. Evol.">
        <title>Unity in variety -- the pan-genome of the Chlamydiae.</title>
        <authorList>
            <person name="Collingro A."/>
            <person name="Tischler P."/>
            <person name="Weinmaier T."/>
            <person name="Penz T."/>
            <person name="Heinz E."/>
            <person name="Brunham R.C."/>
            <person name="Read T.D."/>
            <person name="Bavoil P.M."/>
            <person name="Sachse K."/>
            <person name="Kahane S."/>
            <person name="Friedman M.G."/>
            <person name="Rattei T."/>
            <person name="Myers G.S.A."/>
            <person name="Horn M."/>
        </authorList>
    </citation>
    <scope>NUCLEOTIDE SEQUENCE</scope>
    <source>
        <strain>Z</strain>
    </source>
</reference>
<comment type="similarity">
    <text evidence="1">Belongs to the UPF0310 family.</text>
</comment>
<proteinExistence type="inferred from homology"/>
<evidence type="ECO:0000256" key="1">
    <source>
        <dbReference type="HAMAP-Rule" id="MF_00771"/>
    </source>
</evidence>
<protein>
    <recommendedName>
        <fullName evidence="1">UPF0310 protein SNE_A15580</fullName>
    </recommendedName>
</protein>
<reference evidence="3 4" key="2">
    <citation type="journal article" date="2011" name="Mol. Biol. Evol.">
        <title>Unity in variety--the pan-genome of the Chlamydiae.</title>
        <authorList>
            <person name="Collingro A."/>
            <person name="Tischler P."/>
            <person name="Weinmaier T."/>
            <person name="Penz T."/>
            <person name="Heinz E."/>
            <person name="Brunham R.C."/>
            <person name="Read T.D."/>
            <person name="Bavoil P.M."/>
            <person name="Sachse K."/>
            <person name="Kahane S."/>
            <person name="Friedman M.G."/>
            <person name="Rattei T."/>
            <person name="Myers G.S."/>
            <person name="Horn M."/>
        </authorList>
    </citation>
    <scope>NUCLEOTIDE SEQUENCE [LARGE SCALE GENOMIC DNA]</scope>
    <source>
        <strain evidence="4">ATCC VR-1471 / Z</strain>
    </source>
</reference>
<name>F8L5H5_SIMNZ</name>
<evidence type="ECO:0000259" key="2">
    <source>
        <dbReference type="Pfam" id="PF01878"/>
    </source>
</evidence>
<dbReference type="SUPFAM" id="SSF88697">
    <property type="entry name" value="PUA domain-like"/>
    <property type="match status" value="1"/>
</dbReference>
<dbReference type="CDD" id="cd21132">
    <property type="entry name" value="EVE-like"/>
    <property type="match status" value="1"/>
</dbReference>
<gene>
    <name evidence="3" type="primary">ydcG</name>
    <name evidence="3" type="ordered locus">SNE_A15580</name>
</gene>
<accession>F8L5H5</accession>
<dbReference type="InterPro" id="IPR015947">
    <property type="entry name" value="PUA-like_sf"/>
</dbReference>
<dbReference type="Proteomes" id="UP000000496">
    <property type="component" value="Chromosome gsn.131"/>
</dbReference>
<dbReference type="OrthoDB" id="9793567at2"/>
<evidence type="ECO:0000313" key="3">
    <source>
        <dbReference type="EMBL" id="CCB89435.1"/>
    </source>
</evidence>
<dbReference type="InterPro" id="IPR002740">
    <property type="entry name" value="EVE_domain"/>
</dbReference>
<dbReference type="HOGENOM" id="CLU_117727_0_0_0"/>
<dbReference type="RefSeq" id="WP_013943901.1">
    <property type="nucleotide sequence ID" value="NC_015713.1"/>
</dbReference>
<dbReference type="HAMAP" id="MF_00771">
    <property type="entry name" value="UPF0310"/>
    <property type="match status" value="1"/>
</dbReference>
<keyword evidence="4" id="KW-1185">Reference proteome</keyword>
<dbReference type="KEGG" id="sng:SNE_A15580"/>
<dbReference type="eggNOG" id="COG1673">
    <property type="taxonomic scope" value="Bacteria"/>
</dbReference>
<organism evidence="3 4">
    <name type="scientific">Simkania negevensis (strain ATCC VR-1471 / DSM 27360 / Z)</name>
    <dbReference type="NCBI Taxonomy" id="331113"/>
    <lineage>
        <taxon>Bacteria</taxon>
        <taxon>Pseudomonadati</taxon>
        <taxon>Chlamydiota</taxon>
        <taxon>Chlamydiia</taxon>
        <taxon>Parachlamydiales</taxon>
        <taxon>Simkaniaceae</taxon>
        <taxon>Simkania</taxon>
    </lineage>
</organism>
<dbReference type="EMBL" id="FR872582">
    <property type="protein sequence ID" value="CCB89435.1"/>
    <property type="molecule type" value="Genomic_DNA"/>
</dbReference>
<evidence type="ECO:0000313" key="4">
    <source>
        <dbReference type="Proteomes" id="UP000000496"/>
    </source>
</evidence>